<dbReference type="InterPro" id="IPR006687">
    <property type="entry name" value="Small_GTPase_SAR1"/>
</dbReference>
<keyword evidence="8 17" id="KW-0931">ER-Golgi transport</keyword>
<keyword evidence="13" id="KW-0460">Magnesium</keyword>
<dbReference type="GO" id="GO:0046872">
    <property type="term" value="F:metal ion binding"/>
    <property type="evidence" value="ECO:0007669"/>
    <property type="project" value="UniProtKB-KW"/>
</dbReference>
<keyword evidence="11 15" id="KW-0342">GTP-binding</keyword>
<dbReference type="GO" id="GO:0005789">
    <property type="term" value="C:endoplasmic reticulum membrane"/>
    <property type="evidence" value="ECO:0007669"/>
    <property type="project" value="UniProtKB-SubCell"/>
</dbReference>
<dbReference type="AlphaFoldDB" id="A0AAV7YA69"/>
<proteinExistence type="inferred from homology"/>
<evidence type="ECO:0000256" key="3">
    <source>
        <dbReference type="ARBA" id="ARBA00007507"/>
    </source>
</evidence>
<evidence type="ECO:0000256" key="5">
    <source>
        <dbReference type="ARBA" id="ARBA00022741"/>
    </source>
</evidence>
<evidence type="ECO:0000256" key="4">
    <source>
        <dbReference type="ARBA" id="ARBA00022448"/>
    </source>
</evidence>
<evidence type="ECO:0000256" key="1">
    <source>
        <dbReference type="ARBA" id="ARBA00004395"/>
    </source>
</evidence>
<dbReference type="SUPFAM" id="SSF52540">
    <property type="entry name" value="P-loop containing nucleoside triphosphate hydrolases"/>
    <property type="match status" value="1"/>
</dbReference>
<keyword evidence="21" id="KW-1185">Reference proteome</keyword>
<keyword evidence="13" id="KW-0479">Metal-binding</keyword>
<evidence type="ECO:0000256" key="9">
    <source>
        <dbReference type="ARBA" id="ARBA00022927"/>
    </source>
</evidence>
<feature type="binding site" evidence="15">
    <location>
        <begin position="129"/>
        <end position="132"/>
    </location>
    <ligand>
        <name>GTP</name>
        <dbReference type="ChEBI" id="CHEBI:37565"/>
    </ligand>
</feature>
<dbReference type="EMBL" id="JAOAOG010000242">
    <property type="protein sequence ID" value="KAJ6236691.1"/>
    <property type="molecule type" value="Genomic_DNA"/>
</dbReference>
<dbReference type="Proteomes" id="UP001150062">
    <property type="component" value="Unassembled WGS sequence"/>
</dbReference>
<feature type="binding site" evidence="14">
    <location>
        <position position="130"/>
    </location>
    <ligand>
        <name>GTP</name>
        <dbReference type="ChEBI" id="CHEBI:37565"/>
    </ligand>
</feature>
<feature type="binding site" evidence="14">
    <location>
        <position position="173"/>
    </location>
    <ligand>
        <name>GTP</name>
        <dbReference type="ChEBI" id="CHEBI:37565"/>
    </ligand>
</feature>
<dbReference type="CDD" id="cd00879">
    <property type="entry name" value="Sar1"/>
    <property type="match status" value="1"/>
</dbReference>
<keyword evidence="12" id="KW-0472">Membrane</keyword>
<evidence type="ECO:0000256" key="11">
    <source>
        <dbReference type="ARBA" id="ARBA00023134"/>
    </source>
</evidence>
<evidence type="ECO:0000313" key="19">
    <source>
        <dbReference type="EMBL" id="KAJ6236691.1"/>
    </source>
</evidence>
<feature type="binding site" evidence="14">
    <location>
        <position position="35"/>
    </location>
    <ligand>
        <name>GTP</name>
        <dbReference type="ChEBI" id="CHEBI:37565"/>
    </ligand>
</feature>
<evidence type="ECO:0000313" key="21">
    <source>
        <dbReference type="Proteomes" id="UP001150062"/>
    </source>
</evidence>
<dbReference type="FunFam" id="3.40.50.300:FF:000161">
    <property type="entry name" value="Small COPII coat GTPase"/>
    <property type="match status" value="1"/>
</dbReference>
<protein>
    <submittedName>
        <fullName evidence="18">Uncharacterized protein</fullName>
    </submittedName>
</protein>
<organism evidence="18 20">
    <name type="scientific">Anaeramoeba flamelloides</name>
    <dbReference type="NCBI Taxonomy" id="1746091"/>
    <lineage>
        <taxon>Eukaryota</taxon>
        <taxon>Metamonada</taxon>
        <taxon>Anaeramoebidae</taxon>
        <taxon>Anaeramoeba</taxon>
    </lineage>
</organism>
<comment type="caution">
    <text evidence="18">The sequence shown here is derived from an EMBL/GenBank/DDBJ whole genome shotgun (WGS) entry which is preliminary data.</text>
</comment>
<evidence type="ECO:0000256" key="7">
    <source>
        <dbReference type="ARBA" id="ARBA00022824"/>
    </source>
</evidence>
<feature type="binding site" evidence="15">
    <location>
        <position position="73"/>
    </location>
    <ligand>
        <name>GTP</name>
        <dbReference type="ChEBI" id="CHEBI:37565"/>
    </ligand>
</feature>
<evidence type="ECO:0000256" key="8">
    <source>
        <dbReference type="ARBA" id="ARBA00022892"/>
    </source>
</evidence>
<keyword evidence="4 17" id="KW-0813">Transport</keyword>
<evidence type="ECO:0000256" key="14">
    <source>
        <dbReference type="PIRSR" id="PIRSR606687-2"/>
    </source>
</evidence>
<keyword evidence="10 17" id="KW-0333">Golgi apparatus</keyword>
<dbReference type="Gene3D" id="3.40.50.300">
    <property type="entry name" value="P-loop containing nucleotide triphosphate hydrolases"/>
    <property type="match status" value="1"/>
</dbReference>
<keyword evidence="5 14" id="KW-0547">Nucleotide-binding</keyword>
<keyword evidence="9 17" id="KW-0653">Protein transport</keyword>
<dbReference type="GO" id="GO:0006886">
    <property type="term" value="P:intracellular protein transport"/>
    <property type="evidence" value="ECO:0007669"/>
    <property type="project" value="InterPro"/>
</dbReference>
<keyword evidence="6" id="KW-0378">Hydrolase</keyword>
<dbReference type="PROSITE" id="PS51419">
    <property type="entry name" value="RAB"/>
    <property type="match status" value="1"/>
</dbReference>
<dbReference type="EMBL" id="JANTQA010000070">
    <property type="protein sequence ID" value="KAJ3425482.1"/>
    <property type="molecule type" value="Genomic_DNA"/>
</dbReference>
<feature type="binding site" evidence="14">
    <location>
        <position position="30"/>
    </location>
    <ligand>
        <name>GTP</name>
        <dbReference type="ChEBI" id="CHEBI:37565"/>
    </ligand>
</feature>
<name>A0AAV7YA69_9EUKA</name>
<feature type="binding site" evidence="14">
    <location>
        <position position="33"/>
    </location>
    <ligand>
        <name>GTP</name>
        <dbReference type="ChEBI" id="CHEBI:37565"/>
    </ligand>
</feature>
<dbReference type="SMART" id="SM00177">
    <property type="entry name" value="ARF"/>
    <property type="match status" value="1"/>
</dbReference>
<evidence type="ECO:0000256" key="17">
    <source>
        <dbReference type="RuleBase" id="RU003926"/>
    </source>
</evidence>
<feature type="binding site" evidence="13">
    <location>
        <position position="29"/>
    </location>
    <ligand>
        <name>Mg(2+)</name>
        <dbReference type="ChEBI" id="CHEBI:18420"/>
    </ligand>
</feature>
<dbReference type="InterPro" id="IPR006689">
    <property type="entry name" value="Small_GTPase_ARF/SAR"/>
</dbReference>
<feature type="binding site" evidence="16">
    <location>
        <position position="51"/>
    </location>
    <ligand>
        <name>Mg(2+)</name>
        <dbReference type="ChEBI" id="CHEBI:18420"/>
    </ligand>
</feature>
<dbReference type="GO" id="GO:0000139">
    <property type="term" value="C:Golgi membrane"/>
    <property type="evidence" value="ECO:0007669"/>
    <property type="project" value="UniProtKB-SubCell"/>
</dbReference>
<dbReference type="GO" id="GO:0003924">
    <property type="term" value="F:GTPase activity"/>
    <property type="evidence" value="ECO:0007669"/>
    <property type="project" value="InterPro"/>
</dbReference>
<dbReference type="GO" id="GO:0005525">
    <property type="term" value="F:GTP binding"/>
    <property type="evidence" value="ECO:0007669"/>
    <property type="project" value="UniProtKB-KW"/>
</dbReference>
<dbReference type="InterPro" id="IPR005225">
    <property type="entry name" value="Small_GTP-bd"/>
</dbReference>
<feature type="binding site" evidence="14">
    <location>
        <position position="132"/>
    </location>
    <ligand>
        <name>GTP</name>
        <dbReference type="ChEBI" id="CHEBI:37565"/>
    </ligand>
</feature>
<evidence type="ECO:0000256" key="15">
    <source>
        <dbReference type="PIRSR" id="PIRSR606689-1"/>
    </source>
</evidence>
<dbReference type="Proteomes" id="UP001146793">
    <property type="component" value="Unassembled WGS sequence"/>
</dbReference>
<reference evidence="19" key="1">
    <citation type="submission" date="2022-08" db="EMBL/GenBank/DDBJ databases">
        <title>Novel sulfate-reducing endosymbionts in the free-living metamonad Anaeramoeba.</title>
        <authorList>
            <person name="Jerlstrom-Hultqvist J."/>
            <person name="Cepicka I."/>
            <person name="Gallot-Lavallee L."/>
            <person name="Salas-Leiva D."/>
            <person name="Curtis B.A."/>
            <person name="Zahonova K."/>
            <person name="Pipaliya S."/>
            <person name="Dacks J."/>
            <person name="Roger A.J."/>
        </authorList>
    </citation>
    <scope>NUCLEOTIDE SEQUENCE</scope>
    <source>
        <strain evidence="19">Schooner1</strain>
    </source>
</reference>
<dbReference type="Pfam" id="PF00025">
    <property type="entry name" value="Arf"/>
    <property type="match status" value="1"/>
</dbReference>
<evidence type="ECO:0000256" key="6">
    <source>
        <dbReference type="ARBA" id="ARBA00022801"/>
    </source>
</evidence>
<evidence type="ECO:0000313" key="20">
    <source>
        <dbReference type="Proteomes" id="UP001146793"/>
    </source>
</evidence>
<feature type="binding site" evidence="15">
    <location>
        <begin position="27"/>
        <end position="34"/>
    </location>
    <ligand>
        <name>GTP</name>
        <dbReference type="ChEBI" id="CHEBI:37565"/>
    </ligand>
</feature>
<evidence type="ECO:0000256" key="10">
    <source>
        <dbReference type="ARBA" id="ARBA00023034"/>
    </source>
</evidence>
<reference evidence="18" key="2">
    <citation type="submission" date="2022-08" db="EMBL/GenBank/DDBJ databases">
        <title>Novel sulphate-reducing endosymbionts in the free-living metamonad Anaeramoeba.</title>
        <authorList>
            <person name="Jerlstrom-Hultqvist J."/>
            <person name="Cepicka I."/>
            <person name="Gallot-Lavallee L."/>
            <person name="Salas-Leiva D."/>
            <person name="Curtis B.A."/>
            <person name="Zahonova K."/>
            <person name="Pipaliya S."/>
            <person name="Dacks J."/>
            <person name="Roger A.J."/>
        </authorList>
    </citation>
    <scope>NUCLEOTIDE SEQUENCE</scope>
    <source>
        <strain evidence="18">Busselton2</strain>
    </source>
</reference>
<accession>A0AAV7YA69</accession>
<sequence length="191" mass="22216">MFLVNWFFDVLGWIGLYKKSAKIVFLGLDNAGKTTLMHMLKDNIMQIHEPTLHPTMEEIEIENIKFNAFDLGGHKEARRLWRDYYTTVDAVIFIVDVADQERLEESKKELNSLLSCEELRSVPFLVLGNKIDKKEAVSEEELRTIMDLSFTTGKNEKSKNGELRSIEVFMCSIKNRMGYKEGFQWIGKQLK</sequence>
<dbReference type="NCBIfam" id="TIGR00231">
    <property type="entry name" value="small_GTP"/>
    <property type="match status" value="1"/>
</dbReference>
<dbReference type="PROSITE" id="PS51422">
    <property type="entry name" value="SAR1"/>
    <property type="match status" value="1"/>
</dbReference>
<comment type="subcellular location">
    <subcellularLocation>
        <location evidence="2">Endoplasmic reticulum membrane</location>
        <topology evidence="2">Peripheral membrane protein</topology>
    </subcellularLocation>
    <subcellularLocation>
        <location evidence="1">Golgi apparatus membrane</location>
        <topology evidence="1">Peripheral membrane protein</topology>
    </subcellularLocation>
</comment>
<feature type="binding site" evidence="16">
    <location>
        <position position="34"/>
    </location>
    <ligand>
        <name>Mg(2+)</name>
        <dbReference type="ChEBI" id="CHEBI:18420"/>
    </ligand>
</feature>
<feature type="binding site" evidence="14">
    <location>
        <position position="32"/>
    </location>
    <ligand>
        <name>GTP</name>
        <dbReference type="ChEBI" id="CHEBI:37565"/>
    </ligand>
</feature>
<evidence type="ECO:0000256" key="2">
    <source>
        <dbReference type="ARBA" id="ARBA00004406"/>
    </source>
</evidence>
<dbReference type="InterPro" id="IPR027417">
    <property type="entry name" value="P-loop_NTPase"/>
</dbReference>
<dbReference type="SMART" id="SM00175">
    <property type="entry name" value="RAB"/>
    <property type="match status" value="1"/>
</dbReference>
<comment type="similarity">
    <text evidence="3 17">Belongs to the small GTPase superfamily. SAR1 family.</text>
</comment>
<dbReference type="SMART" id="SM00178">
    <property type="entry name" value="SAR"/>
    <property type="match status" value="1"/>
</dbReference>
<keyword evidence="7 17" id="KW-0256">Endoplasmic reticulum</keyword>
<feature type="binding site" evidence="14">
    <location>
        <position position="34"/>
    </location>
    <ligand>
        <name>GTP</name>
        <dbReference type="ChEBI" id="CHEBI:37565"/>
    </ligand>
</feature>
<evidence type="ECO:0000313" key="18">
    <source>
        <dbReference type="EMBL" id="KAJ3425482.1"/>
    </source>
</evidence>
<dbReference type="PRINTS" id="PR00328">
    <property type="entry name" value="SAR1GTPBP"/>
</dbReference>
<evidence type="ECO:0000256" key="12">
    <source>
        <dbReference type="ARBA" id="ARBA00023136"/>
    </source>
</evidence>
<dbReference type="PANTHER" id="PTHR45684">
    <property type="entry name" value="RE74312P"/>
    <property type="match status" value="1"/>
</dbReference>
<dbReference type="GO" id="GO:0016192">
    <property type="term" value="P:vesicle-mediated transport"/>
    <property type="evidence" value="ECO:0007669"/>
    <property type="project" value="UniProtKB-KW"/>
</dbReference>
<dbReference type="PROSITE" id="PS51417">
    <property type="entry name" value="ARF"/>
    <property type="match status" value="1"/>
</dbReference>
<feature type="binding site" evidence="14">
    <location>
        <position position="129"/>
    </location>
    <ligand>
        <name>GTP</name>
        <dbReference type="ChEBI" id="CHEBI:37565"/>
    </ligand>
</feature>
<evidence type="ECO:0000256" key="13">
    <source>
        <dbReference type="PIRSR" id="PIRSR606687-1"/>
    </source>
</evidence>
<gene>
    <name evidence="18" type="ORF">M0812_27926</name>
    <name evidence="19" type="ORF">M0813_27436</name>
</gene>
<evidence type="ECO:0000256" key="16">
    <source>
        <dbReference type="PIRSR" id="PIRSR606689-2"/>
    </source>
</evidence>